<sequence>MRQIRFAAIAFMGLVAAIASSFIDPGTFFHRTLSFTLCSVLGFTSNLCYANLARNSGDRAVAAIPPKEQTQNTAPALDFSPYFQSTRPEFEGSEPTTKPETSNPPSNSSPPQPSPSAPINTPSSSDRTPEPSRLVPGSSGTSNEPCNPTLLTASAQPAKEVIVKGVPTSFKELVARVNSEGSNELFPTVARRLENGNVGVAVPIHPTKGVVGGNVQLSISSGNTTCSVLSFKIDPLTPAPGTTQRMFAKQQEFADQMYKAFGVRRAELLGDPKSLPEEALPLATVQYLLDHPRNPNSLKAILAGTAPILNGQKPDIQILDGIVANSGMIETLDSLLKRVSQLLTLSSDTLNENSLVAFNPLKTFAVKDSFLKEHSLTKTQMKQASIVKKLLDTTNPDVLARYCQLYDYGAIKDDPLYQSVTFLAGLITTAMSIAIPGGGSAVSLAVSIGMFAVNMVLKAMEAWMPFYVEKFTFDIDKPSLDLADNRTGRWNNVIIQTRSKGGSVDMSDIIDALMIAMGVKGKIGEAAELSKIARLQNQVDETARILDDARETYFRAFQAKNGVQRTGLTSAAQLDSELASAQRNMDRASDQWNEARRTLQAAKLEQDSALQKIGEVLDKIDSILNGTLSYIGGEANRKIIPIKPLYYSQVTLYSAQNPSTKYISTQMRRAAVSLESQNVYQSINRGDSDLVISPKFGSVKGACETWSPETKKVGSVEYAKRIVVNDKNDPKPQDGGGETWGEPHLVTFDRLKYDHHAVGEFILAKSTDGNFEIQVREAAVPASSQVALNTAAAMKVGNTRVAFYVKDFPDSDTTNSLRVDGKPTVIQGGSLSLPGGGSISQVNQGSYIVEWPTGERVGVKVDNFGSSALLDINPALPQTRQGQLIGLLGNFNGNPDDDLKSRDGKILPPQSTINQVSQITQNLTHWVPIPLNQVESLFLEQLHKQFGDSWRISQQESLFDYAPGKNTESYTNRAFPNGFQVLRMLLPAQVQTAEAACRQAGVPSERLEGCLFDVGVTGNADFAKVAANALTNVVRDRVEQQIRDRIPVPGGIKIPGLPF</sequence>
<dbReference type="OrthoDB" id="462884at2"/>
<feature type="region of interest" description="Disordered" evidence="2">
    <location>
        <begin position="66"/>
        <end position="152"/>
    </location>
</feature>
<dbReference type="Pfam" id="PF00094">
    <property type="entry name" value="VWD"/>
    <property type="match status" value="1"/>
</dbReference>
<dbReference type="eggNOG" id="COG0810">
    <property type="taxonomic scope" value="Bacteria"/>
</dbReference>
<dbReference type="AlphaFoldDB" id="K9WAJ2"/>
<feature type="compositionally biased region" description="Pro residues" evidence="2">
    <location>
        <begin position="107"/>
        <end position="116"/>
    </location>
</feature>
<evidence type="ECO:0000256" key="1">
    <source>
        <dbReference type="SAM" id="Coils"/>
    </source>
</evidence>
<evidence type="ECO:0000313" key="4">
    <source>
        <dbReference type="EMBL" id="AFZ16522.1"/>
    </source>
</evidence>
<name>K9WAJ2_9CYAN</name>
<dbReference type="KEGG" id="mic:Mic7113_0608"/>
<feature type="compositionally biased region" description="Polar residues" evidence="2">
    <location>
        <begin position="138"/>
        <end position="152"/>
    </location>
</feature>
<keyword evidence="1" id="KW-0175">Coiled coil</keyword>
<keyword evidence="5" id="KW-1185">Reference proteome</keyword>
<evidence type="ECO:0000313" key="5">
    <source>
        <dbReference type="Proteomes" id="UP000010471"/>
    </source>
</evidence>
<dbReference type="SMART" id="SM00216">
    <property type="entry name" value="VWD"/>
    <property type="match status" value="1"/>
</dbReference>
<dbReference type="Proteomes" id="UP000010471">
    <property type="component" value="Chromosome"/>
</dbReference>
<dbReference type="InterPro" id="IPR001846">
    <property type="entry name" value="VWF_type-D"/>
</dbReference>
<dbReference type="STRING" id="1173027.Mic7113_0608"/>
<dbReference type="PROSITE" id="PS51233">
    <property type="entry name" value="VWFD"/>
    <property type="match status" value="1"/>
</dbReference>
<dbReference type="PATRIC" id="fig|1173027.3.peg.671"/>
<feature type="compositionally biased region" description="Low complexity" evidence="2">
    <location>
        <begin position="93"/>
        <end position="106"/>
    </location>
</feature>
<gene>
    <name evidence="4" type="ORF">Mic7113_0608</name>
</gene>
<protein>
    <submittedName>
        <fullName evidence="4">von Willebrand factor type D domain protein</fullName>
    </submittedName>
</protein>
<evidence type="ECO:0000259" key="3">
    <source>
        <dbReference type="PROSITE" id="PS51233"/>
    </source>
</evidence>
<proteinExistence type="predicted"/>
<feature type="coiled-coil region" evidence="1">
    <location>
        <begin position="532"/>
        <end position="605"/>
    </location>
</feature>
<dbReference type="HOGENOM" id="CLU_289476_0_0_3"/>
<dbReference type="InterPro" id="IPR051495">
    <property type="entry name" value="Epithelial_Barrier/Signaling"/>
</dbReference>
<feature type="domain" description="VWFD" evidence="3">
    <location>
        <begin position="735"/>
        <end position="958"/>
    </location>
</feature>
<evidence type="ECO:0000256" key="2">
    <source>
        <dbReference type="SAM" id="MobiDB-lite"/>
    </source>
</evidence>
<reference evidence="4 5" key="1">
    <citation type="submission" date="2012-06" db="EMBL/GenBank/DDBJ databases">
        <title>Finished chromosome of genome of Microcoleus sp. PCC 7113.</title>
        <authorList>
            <consortium name="US DOE Joint Genome Institute"/>
            <person name="Gugger M."/>
            <person name="Coursin T."/>
            <person name="Rippka R."/>
            <person name="Tandeau De Marsac N."/>
            <person name="Huntemann M."/>
            <person name="Wei C.-L."/>
            <person name="Han J."/>
            <person name="Detter J.C."/>
            <person name="Han C."/>
            <person name="Tapia R."/>
            <person name="Chen A."/>
            <person name="Kyrpides N."/>
            <person name="Mavromatis K."/>
            <person name="Markowitz V."/>
            <person name="Szeto E."/>
            <person name="Ivanova N."/>
            <person name="Pagani I."/>
            <person name="Pati A."/>
            <person name="Goodwin L."/>
            <person name="Nordberg H.P."/>
            <person name="Cantor M.N."/>
            <person name="Hua S.X."/>
            <person name="Woyke T."/>
            <person name="Kerfeld C.A."/>
        </authorList>
    </citation>
    <scope>NUCLEOTIDE SEQUENCE [LARGE SCALE GENOMIC DNA]</scope>
    <source>
        <strain evidence="4 5">PCC 7113</strain>
    </source>
</reference>
<dbReference type="RefSeq" id="WP_015180686.1">
    <property type="nucleotide sequence ID" value="NC_019738.1"/>
</dbReference>
<organism evidence="4 5">
    <name type="scientific">Allocoleopsis franciscana PCC 7113</name>
    <dbReference type="NCBI Taxonomy" id="1173027"/>
    <lineage>
        <taxon>Bacteria</taxon>
        <taxon>Bacillati</taxon>
        <taxon>Cyanobacteriota</taxon>
        <taxon>Cyanophyceae</taxon>
        <taxon>Coleofasciculales</taxon>
        <taxon>Coleofasciculaceae</taxon>
        <taxon>Allocoleopsis</taxon>
        <taxon>Allocoleopsis franciscana</taxon>
    </lineage>
</organism>
<dbReference type="EMBL" id="CP003630">
    <property type="protein sequence ID" value="AFZ16522.1"/>
    <property type="molecule type" value="Genomic_DNA"/>
</dbReference>
<dbReference type="PANTHER" id="PTHR13802:SF59">
    <property type="entry name" value="SUSHI DOMAIN-CONTAINING PROTEIN 2"/>
    <property type="match status" value="1"/>
</dbReference>
<accession>K9WAJ2</accession>
<dbReference type="PANTHER" id="PTHR13802">
    <property type="entry name" value="MUCIN 4-RELATED"/>
    <property type="match status" value="1"/>
</dbReference>